<comment type="caution">
    <text evidence="14">Lacks conserved residue(s) required for the propagation of feature annotation.</text>
</comment>
<evidence type="ECO:0000256" key="12">
    <source>
        <dbReference type="ARBA" id="ARBA00023295"/>
    </source>
</evidence>
<evidence type="ECO:0000256" key="14">
    <source>
        <dbReference type="PROSITE-ProRule" id="PRU00261"/>
    </source>
</evidence>
<keyword evidence="11" id="KW-0119">Carbohydrate metabolism</keyword>
<dbReference type="PROSITE" id="PS00026">
    <property type="entry name" value="CHIT_BIND_I_1"/>
    <property type="match status" value="2"/>
</dbReference>
<evidence type="ECO:0000313" key="17">
    <source>
        <dbReference type="EMBL" id="VFU44312.1"/>
    </source>
</evidence>
<dbReference type="PROSITE" id="PS00773">
    <property type="entry name" value="CHITINASE_19_1"/>
    <property type="match status" value="2"/>
</dbReference>
<dbReference type="GO" id="GO:0006032">
    <property type="term" value="P:chitin catabolic process"/>
    <property type="evidence" value="ECO:0007669"/>
    <property type="project" value="UniProtKB-KW"/>
</dbReference>
<dbReference type="GO" id="GO:0000272">
    <property type="term" value="P:polysaccharide catabolic process"/>
    <property type="evidence" value="ECO:0007669"/>
    <property type="project" value="UniProtKB-KW"/>
</dbReference>
<dbReference type="PANTHER" id="PTHR22595:SF194">
    <property type="entry name" value="CHITINASE FAMILY PROTEIN"/>
    <property type="match status" value="1"/>
</dbReference>
<evidence type="ECO:0000256" key="11">
    <source>
        <dbReference type="ARBA" id="ARBA00023277"/>
    </source>
</evidence>
<keyword evidence="8" id="KW-0146">Chitin degradation</keyword>
<keyword evidence="6" id="KW-0378">Hydrolase</keyword>
<dbReference type="PROSITE" id="PS50941">
    <property type="entry name" value="CHIT_BIND_I_2"/>
    <property type="match status" value="2"/>
</dbReference>
<feature type="disulfide bond" evidence="14">
    <location>
        <begin position="41"/>
        <end position="53"/>
    </location>
</feature>
<dbReference type="FunFam" id="3.30.60.10:FF:000003">
    <property type="entry name" value="Class IV chitinase"/>
    <property type="match status" value="1"/>
</dbReference>
<keyword evidence="7" id="KW-0611">Plant defense</keyword>
<organism evidence="17">
    <name type="scientific">Salix viminalis</name>
    <name type="common">Common osier</name>
    <name type="synonym">Basket willow</name>
    <dbReference type="NCBI Taxonomy" id="40686"/>
    <lineage>
        <taxon>Eukaryota</taxon>
        <taxon>Viridiplantae</taxon>
        <taxon>Streptophyta</taxon>
        <taxon>Embryophyta</taxon>
        <taxon>Tracheophyta</taxon>
        <taxon>Spermatophyta</taxon>
        <taxon>Magnoliopsida</taxon>
        <taxon>eudicotyledons</taxon>
        <taxon>Gunneridae</taxon>
        <taxon>Pentapetalae</taxon>
        <taxon>rosids</taxon>
        <taxon>fabids</taxon>
        <taxon>Malpighiales</taxon>
        <taxon>Salicaceae</taxon>
        <taxon>Saliceae</taxon>
        <taxon>Salix</taxon>
    </lineage>
</organism>
<feature type="domain" description="Chitin-binding type-1" evidence="16">
    <location>
        <begin position="439"/>
        <end position="474"/>
    </location>
</feature>
<evidence type="ECO:0000256" key="4">
    <source>
        <dbReference type="ARBA" id="ARBA00022669"/>
    </source>
</evidence>
<dbReference type="Pfam" id="PF00182">
    <property type="entry name" value="Glyco_hydro_19"/>
    <property type="match status" value="3"/>
</dbReference>
<dbReference type="InterPro" id="IPR000726">
    <property type="entry name" value="Glyco_hydro_19_cat"/>
</dbReference>
<dbReference type="FunFam" id="3.30.20.10:FF:000001">
    <property type="entry name" value="Endochitinase (Chitinase)"/>
    <property type="match status" value="3"/>
</dbReference>
<proteinExistence type="inferred from homology"/>
<feature type="disulfide bond" evidence="14">
    <location>
        <begin position="46"/>
        <end position="60"/>
    </location>
</feature>
<dbReference type="FunFam" id="3.30.60.10:FF:000004">
    <property type="entry name" value="Endochitinase At2g43590"/>
    <property type="match status" value="1"/>
</dbReference>
<dbReference type="InterPro" id="IPR036861">
    <property type="entry name" value="Endochitinase-like_sf"/>
</dbReference>
<comment type="catalytic activity">
    <reaction evidence="1">
        <text>Random endo-hydrolysis of N-acetyl-beta-D-glucosaminide (1-&gt;4)-beta-linkages in chitin and chitodextrins.</text>
        <dbReference type="EC" id="3.2.1.14"/>
    </reaction>
</comment>
<dbReference type="InterPro" id="IPR001002">
    <property type="entry name" value="Chitin-bd_1"/>
</dbReference>
<evidence type="ECO:0000256" key="9">
    <source>
        <dbReference type="ARBA" id="ARBA00023157"/>
    </source>
</evidence>
<keyword evidence="10" id="KW-0325">Glycoprotein</keyword>
<keyword evidence="5 15" id="KW-0732">Signal</keyword>
<dbReference type="SUPFAM" id="SSF57016">
    <property type="entry name" value="Plant lectins/antimicrobial peptides"/>
    <property type="match status" value="2"/>
</dbReference>
<accession>A0A6N2LT87</accession>
<dbReference type="CDD" id="cd00325">
    <property type="entry name" value="chitinase_GH19"/>
    <property type="match status" value="3"/>
</dbReference>
<evidence type="ECO:0000256" key="3">
    <source>
        <dbReference type="ARBA" id="ARBA00012729"/>
    </source>
</evidence>
<evidence type="ECO:0000256" key="13">
    <source>
        <dbReference type="ARBA" id="ARBA00023326"/>
    </source>
</evidence>
<dbReference type="SMART" id="SM00270">
    <property type="entry name" value="ChtBD1"/>
    <property type="match status" value="2"/>
</dbReference>
<gene>
    <name evidence="17" type="ORF">SVIM_LOCUS271671</name>
</gene>
<dbReference type="GO" id="GO:0016998">
    <property type="term" value="P:cell wall macromolecule catabolic process"/>
    <property type="evidence" value="ECO:0007669"/>
    <property type="project" value="InterPro"/>
</dbReference>
<keyword evidence="9 14" id="KW-1015">Disulfide bond</keyword>
<dbReference type="EC" id="3.2.1.14" evidence="3"/>
<protein>
    <recommendedName>
        <fullName evidence="3">chitinase</fullName>
        <ecNumber evidence="3">3.2.1.14</ecNumber>
    </recommendedName>
</protein>
<dbReference type="Gene3D" id="1.10.530.10">
    <property type="match status" value="3"/>
</dbReference>
<dbReference type="GO" id="GO:0008843">
    <property type="term" value="F:endochitinase activity"/>
    <property type="evidence" value="ECO:0007669"/>
    <property type="project" value="UniProtKB-EC"/>
</dbReference>
<dbReference type="SUPFAM" id="SSF53955">
    <property type="entry name" value="Lysozyme-like"/>
    <property type="match status" value="3"/>
</dbReference>
<dbReference type="EMBL" id="CAADRP010001597">
    <property type="protein sequence ID" value="VFU44312.1"/>
    <property type="molecule type" value="Genomic_DNA"/>
</dbReference>
<dbReference type="CDD" id="cd00035">
    <property type="entry name" value="ChtBD1"/>
    <property type="match status" value="2"/>
</dbReference>
<keyword evidence="13" id="KW-0624">Polysaccharide degradation</keyword>
<dbReference type="Pfam" id="PF00187">
    <property type="entry name" value="Chitin_bind_1"/>
    <property type="match status" value="2"/>
</dbReference>
<feature type="chain" id="PRO_5026670572" description="chitinase" evidence="15">
    <location>
        <begin position="37"/>
        <end position="734"/>
    </location>
</feature>
<keyword evidence="4 14" id="KW-0147">Chitin-binding</keyword>
<name>A0A6N2LT87_SALVM</name>
<dbReference type="GO" id="GO:0006952">
    <property type="term" value="P:defense response"/>
    <property type="evidence" value="ECO:0007669"/>
    <property type="project" value="UniProtKB-KW"/>
</dbReference>
<dbReference type="InterPro" id="IPR018371">
    <property type="entry name" value="Chitin-binding_1_CS"/>
</dbReference>
<evidence type="ECO:0000256" key="2">
    <source>
        <dbReference type="ARBA" id="ARBA00009373"/>
    </source>
</evidence>
<evidence type="ECO:0000256" key="6">
    <source>
        <dbReference type="ARBA" id="ARBA00022801"/>
    </source>
</evidence>
<comment type="similarity">
    <text evidence="2">Belongs to the glycosyl hydrolase 19 family. Chitinase class I subfamily.</text>
</comment>
<feature type="signal peptide" evidence="15">
    <location>
        <begin position="1"/>
        <end position="36"/>
    </location>
</feature>
<feature type="domain" description="Chitin-binding type-1" evidence="16">
    <location>
        <begin position="36"/>
        <end position="71"/>
    </location>
</feature>
<dbReference type="FunFam" id="1.10.530.10:FF:000052">
    <property type="entry name" value="Endochitinase PR4"/>
    <property type="match status" value="2"/>
</dbReference>
<evidence type="ECO:0000259" key="16">
    <source>
        <dbReference type="PROSITE" id="PS50941"/>
    </source>
</evidence>
<evidence type="ECO:0000256" key="15">
    <source>
        <dbReference type="SAM" id="SignalP"/>
    </source>
</evidence>
<dbReference type="PANTHER" id="PTHR22595">
    <property type="entry name" value="CHITINASE-RELATED"/>
    <property type="match status" value="1"/>
</dbReference>
<feature type="disulfide bond" evidence="14">
    <location>
        <begin position="449"/>
        <end position="463"/>
    </location>
</feature>
<dbReference type="GO" id="GO:0008061">
    <property type="term" value="F:chitin binding"/>
    <property type="evidence" value="ECO:0007669"/>
    <property type="project" value="UniProtKB-UniRule"/>
</dbReference>
<feature type="disulfide bond" evidence="14">
    <location>
        <begin position="444"/>
        <end position="456"/>
    </location>
</feature>
<dbReference type="InterPro" id="IPR023346">
    <property type="entry name" value="Lysozyme-like_dom_sf"/>
</dbReference>
<dbReference type="Gene3D" id="3.30.20.10">
    <property type="entry name" value="Endochitinase, domain 2"/>
    <property type="match status" value="3"/>
</dbReference>
<evidence type="ECO:0000256" key="1">
    <source>
        <dbReference type="ARBA" id="ARBA00000822"/>
    </source>
</evidence>
<evidence type="ECO:0000256" key="10">
    <source>
        <dbReference type="ARBA" id="ARBA00023180"/>
    </source>
</evidence>
<evidence type="ECO:0000256" key="5">
    <source>
        <dbReference type="ARBA" id="ARBA00022729"/>
    </source>
</evidence>
<evidence type="ECO:0000256" key="7">
    <source>
        <dbReference type="ARBA" id="ARBA00022821"/>
    </source>
</evidence>
<dbReference type="Gene3D" id="3.30.60.10">
    <property type="entry name" value="Endochitinase-like"/>
    <property type="match status" value="2"/>
</dbReference>
<keyword evidence="12" id="KW-0326">Glycosidase</keyword>
<dbReference type="AlphaFoldDB" id="A0A6N2LT87"/>
<evidence type="ECO:0000256" key="8">
    <source>
        <dbReference type="ARBA" id="ARBA00023024"/>
    </source>
</evidence>
<reference evidence="17" key="1">
    <citation type="submission" date="2019-03" db="EMBL/GenBank/DDBJ databases">
        <authorList>
            <person name="Mank J."/>
            <person name="Almeida P."/>
        </authorList>
    </citation>
    <scope>NUCLEOTIDE SEQUENCE</scope>
    <source>
        <strain evidence="17">78183</strain>
    </source>
</reference>
<dbReference type="PROSITE" id="PS00774">
    <property type="entry name" value="CHITINASE_19_2"/>
    <property type="match status" value="1"/>
</dbReference>
<sequence length="734" mass="79647">MSKLPSGVPKMRSSILLTITLAIVLAGALPKNAVEAQNCGCAANLCCSKFGYCGTGNEYCGTGCRQGPCIASPSGSGSVADIVTPGFFNGIINQAPAGCAGKSFYTRNAFLSAVNSYPQFGKLGSAEASKREIAAFFAHVTHETGHFCYKEEINGASRNYCDATNKQYPCVPGKKYHGRGPIQLSWNYNYGPAGKSNNFDGLNDPDIVSRDAVVSFKTALWFWKNSVRPVVSQGFGATIRAINGNECNGGNAGAVQARVNAVNSYSQFGKLGSAEASKREIAAFFAHVTHETGHFCYKEEINGASLNYCDANNREYPCVPGKKYYGRGPLQLSWNYNYGPAGKSNSFDGLNDPDIVARDAVVSFKTALWFWMNRVRPVVSQAKVSEQLFEPLMAMNAMVETPARCRLVLRAPKMRSNILLTITLAIVLAGALPRNAVEAQNCGCAANLCCSQFGYCGTTIEYCGTGCRQGPCIASPSGSGSVADIVTPGFFNGIINQAPAGCAGKSFYTRNAFLSAVNSYSQFGKLGSAEASKREIAAFFAHVTHETGHFCYTEEINGASLNYCDANNREYPCVPGKKYHGRGPIQLSWNYNYGPAGKSNSFDGSICIRMLLCHSRQLYGFVLLSAKVSEQLFEPLMAMNAMVETQELCRLVLGIIEIIAVNSAFLLRITSLLVRGQNRVTCVFSPQLFSSSFMTWLSCARRQLSYLRLFPSPCFLFLRFFPSLRFCPGLHFSI</sequence>